<dbReference type="PROSITE" id="PS52009">
    <property type="entry name" value="GH84"/>
    <property type="match status" value="1"/>
</dbReference>
<feature type="region of interest" description="Disordered" evidence="1">
    <location>
        <begin position="74"/>
        <end position="104"/>
    </location>
</feature>
<dbReference type="InterPro" id="IPR056994">
    <property type="entry name" value="TRI4_N"/>
</dbReference>
<dbReference type="InterPro" id="IPR054484">
    <property type="entry name" value="ComC_SSD"/>
</dbReference>
<dbReference type="GO" id="GO:0180022">
    <property type="term" value="C:RQC-trigger complex"/>
    <property type="evidence" value="ECO:0007669"/>
    <property type="project" value="InterPro"/>
</dbReference>
<feature type="region of interest" description="Disordered" evidence="1">
    <location>
        <begin position="308"/>
        <end position="331"/>
    </location>
</feature>
<dbReference type="SUPFAM" id="SSF52058">
    <property type="entry name" value="L domain-like"/>
    <property type="match status" value="1"/>
</dbReference>
<dbReference type="PANTHER" id="PTHR24032">
    <property type="entry name" value="EGF-LIKE DOMAIN-CONTAINING PROTEIN-RELATED-RELATED"/>
    <property type="match status" value="1"/>
</dbReference>
<dbReference type="InterPro" id="IPR053331">
    <property type="entry name" value="EGF-like_comC"/>
</dbReference>
<dbReference type="GO" id="GO:0072344">
    <property type="term" value="P:rescue of stalled ribosome"/>
    <property type="evidence" value="ECO:0007669"/>
    <property type="project" value="InterPro"/>
</dbReference>
<feature type="compositionally biased region" description="Low complexity" evidence="1">
    <location>
        <begin position="1555"/>
        <end position="1610"/>
    </location>
</feature>
<name>F4PXT3_CACFS</name>
<dbReference type="Pfam" id="PF22933">
    <property type="entry name" value="ComC_SSD"/>
    <property type="match status" value="1"/>
</dbReference>
<feature type="compositionally biased region" description="Low complexity" evidence="1">
    <location>
        <begin position="315"/>
        <end position="331"/>
    </location>
</feature>
<evidence type="ECO:0000256" key="2">
    <source>
        <dbReference type="SAM" id="Phobius"/>
    </source>
</evidence>
<protein>
    <recommendedName>
        <fullName evidence="3">GH84 domain-containing protein</fullName>
    </recommendedName>
</protein>
<proteinExistence type="predicted"/>
<dbReference type="Pfam" id="PF06221">
    <property type="entry name" value="zf-C2HC5"/>
    <property type="match status" value="1"/>
</dbReference>
<dbReference type="InterPro" id="IPR017853">
    <property type="entry name" value="GH"/>
</dbReference>
<accession>F4PXT3</accession>
<feature type="domain" description="GH84" evidence="3">
    <location>
        <begin position="357"/>
        <end position="673"/>
    </location>
</feature>
<dbReference type="SUPFAM" id="SSF51445">
    <property type="entry name" value="(Trans)glycosidases"/>
    <property type="match status" value="1"/>
</dbReference>
<dbReference type="GO" id="GO:0005634">
    <property type="term" value="C:nucleus"/>
    <property type="evidence" value="ECO:0007669"/>
    <property type="project" value="InterPro"/>
</dbReference>
<dbReference type="InterPro" id="IPR009349">
    <property type="entry name" value="TRIP4/RQT4_C2HC5_Znf"/>
</dbReference>
<sequence length="2031" mass="224796">MSGGEQKLTWELLEKWTGDKLQKMVGCQPDDIVQHVFSLESVRDIENYLSDLLGNTRQSKQFVETFLKKMNSLPKRTKKKQSLAHTIQVKQGQQGQGQGQKGNKQKVKISSFSEIQIDGTIGDTCECQATKHKLIGNCLNCGKVICEHEGNGPCKFCGTALNSKIDHSKPIVMSDKETAAIQYKDRILGYQKHGVQRTIVYDDQEDYFSNANNKWISADERKTIQLQEQEYNDKMEKEKKTIRIQLDFVNGRILPATTPIAPPKIEKLNLTNQSNIEKNNNSNQNSVESLKLKDGDQVVKNMHYVTEHRRHIPKSKQQQQPKGGVQSKQSSVVQQYYGIEDDGFILNNNQENENQFKFKGIIEGLWFNNFHQQQQQQNNQNNQPNQLNQINCKLPNSNIYNNYLKTLGEKNNNYFIIGPDQYHQDTVFSLTSTVPKSTLEFVKSLVDQSTKFKVMINVALQIPMDFVFSASDSVSTLKKRIESYCSVGVSQFTLVLPYGFNDTFTTIPTSVQCADYNTAKTYASCQVTTINQVLQELSGKVKDMLVCPSYFQVDLAKAPTRQHIEYWRELIRGLDTRCTLAISTPSGRCDNYILSKLSNLFDKRQIVIIEKFPYRSRVDKNTVLLDAYQPLFSDNDRRLAGVLATPYNHSFLLDRLDLLIPLTTFSQYLHSPHSYQDELTMRANLAEMMMNDSLAEDFADVIISLSNGVLDTMLLDISTSIDDRGRVFISNLVQKAQNVLTFFSSSSLELSKSIQNIINILLLSSYPNYVQSQLDQAELDSAIWVIKQYKLDVPLDQNLCDGVTFYCIGNHVFEINIKYPAFSIDHGPPDTTVLTFPELYSFSVERSADPSQVALPEHDIIVDLITCCPKLGIVNFTDDPTVQSLGASFSLLPETLLYASFIMSGAQTITLQSHANMTQLTIFGSESLTDFIIPSTVSMPEMTILNFGVRPTSPGSMPLLQTVGNLTVPSFPKLYSLKLNFPPQTSPLQLYFDVPVMGLLEFTAPTFATVNFINSIFSLIILKYIGGGITFIPSLGEINTLLSITATDYNPIVQDTYPFVKFPSILVLAEFSTGTLNTVPNVTVPPSLVKLDLNSNQIQGDMDFDNILKNTTGALELILSNNTQLSGPLDHEVALCRLKRLYLDLTAVTTVPACFWCYFDQNVLTIPAAVSQPSGFSCVLSVDNTTIYTVFQRGIVTGSSLGWGSNVGGITVTPIIPNEKMEVYIPTVPSSGAPQPYTVQFSDTQSTYTIQFNVVEVGFIPATTSLSQYPNQTALLAVTFSSVNSYFAHYAQLNGTSSTNSNPIANGYSFQIPISQPSLYTPMVYNDHYNYPKVSQLTVGQGGVAGSTINIIGNFGPFQDSINIVVFNNGTQSQSNYSPCTPTLFASGTIKCVLDQSIAPGLVTFNITVDGYLVQHQVTLESLQQECEIETNHCHGNGQCSIFGDCICNINQGSYYNDCLYPYPFITSGVVNDADGEQKSISLYGDFGPLEEYTNATVTFNNTISCIVAIGSSGHYNLDCLLDESPTSFGYVSVQLNLDGLLYKSDRVFQFIDPSSPGGSTSTATTSGSSSSSTATPTSSPTSSSSTGVTTNTATTTTTGSSSPTSSSSTSGGGGGGGTPKELCQKRTQNCYGHGECDDNGVCQCEEKYNPVDHCATKFVDNSTFTPNTTSPSSKIEVDGVEFEFEIIAIQEIGIDNDEIVKELFTVDWLSNISKPNSTMINAAYELVISNTSRLADTKVNVNITFSTLPRTVVFGDQQLITNPNSIKMSVSITDWRFSTNIGTLRLVLKTTINNQQSMKYDCKETNVDSFDYDDIGDVQYLRVIKDGVQFNGRFIDFALANGRSTYSKTFVINQTEIIDSGDQSVAMIECILDPDFTPLLVVNDKNDDCDGSSNTWKIIVGVVIGGIALIAIIIGAVMYTRKRMEFKKHNKIMQAKLRALAQLGVLRIFALIAIRELGLISTNDVDDVITVLLSIAKDTFVLFTCRGGDVGRQPKLQQLKSMHINKSKKYIHFVCNEKFRVFANLTNSFS</sequence>
<keyword evidence="2" id="KW-1133">Transmembrane helix</keyword>
<dbReference type="Gene3D" id="3.20.20.80">
    <property type="entry name" value="Glycosidases"/>
    <property type="match status" value="1"/>
</dbReference>
<evidence type="ECO:0000313" key="5">
    <source>
        <dbReference type="Proteomes" id="UP000007797"/>
    </source>
</evidence>
<dbReference type="STRING" id="1054147.F4PXT3"/>
<reference evidence="5" key="1">
    <citation type="journal article" date="2011" name="Genome Res.">
        <title>Phylogeny-wide analysis of social amoeba genomes highlights ancient origins for complex intercellular communication.</title>
        <authorList>
            <person name="Heidel A.J."/>
            <person name="Lawal H.M."/>
            <person name="Felder M."/>
            <person name="Schilde C."/>
            <person name="Helps N.R."/>
            <person name="Tunggal B."/>
            <person name="Rivero F."/>
            <person name="John U."/>
            <person name="Schleicher M."/>
            <person name="Eichinger L."/>
            <person name="Platzer M."/>
            <person name="Noegel A.A."/>
            <person name="Schaap P."/>
            <person name="Gloeckner G."/>
        </authorList>
    </citation>
    <scope>NUCLEOTIDE SEQUENCE [LARGE SCALE GENOMIC DNA]</scope>
    <source>
        <strain evidence="5">SH3</strain>
    </source>
</reference>
<evidence type="ECO:0000259" key="3">
    <source>
        <dbReference type="PROSITE" id="PS52009"/>
    </source>
</evidence>
<feature type="transmembrane region" description="Helical" evidence="2">
    <location>
        <begin position="1899"/>
        <end position="1920"/>
    </location>
</feature>
<keyword evidence="2" id="KW-0812">Transmembrane</keyword>
<evidence type="ECO:0000313" key="4">
    <source>
        <dbReference type="EMBL" id="EGG19593.1"/>
    </source>
</evidence>
<dbReference type="GO" id="GO:0008270">
    <property type="term" value="F:zinc ion binding"/>
    <property type="evidence" value="ECO:0007669"/>
    <property type="project" value="InterPro"/>
</dbReference>
<dbReference type="GeneID" id="14871775"/>
<dbReference type="OrthoDB" id="18290at2759"/>
<organism evidence="4 5">
    <name type="scientific">Cavenderia fasciculata</name>
    <name type="common">Slime mold</name>
    <name type="synonym">Dictyostelium fasciculatum</name>
    <dbReference type="NCBI Taxonomy" id="261658"/>
    <lineage>
        <taxon>Eukaryota</taxon>
        <taxon>Amoebozoa</taxon>
        <taxon>Evosea</taxon>
        <taxon>Eumycetozoa</taxon>
        <taxon>Dictyostelia</taxon>
        <taxon>Acytosteliales</taxon>
        <taxon>Cavenderiaceae</taxon>
        <taxon>Cavenderia</taxon>
    </lineage>
</organism>
<dbReference type="PANTHER" id="PTHR24032:SF16">
    <property type="entry name" value="EGF-LIKE DOMAIN-CONTAINING PROTEIN"/>
    <property type="match status" value="1"/>
</dbReference>
<dbReference type="Proteomes" id="UP000007797">
    <property type="component" value="Unassembled WGS sequence"/>
</dbReference>
<dbReference type="Pfam" id="PF23135">
    <property type="entry name" value="TRI4_N"/>
    <property type="match status" value="1"/>
</dbReference>
<feature type="region of interest" description="Disordered" evidence="1">
    <location>
        <begin position="1555"/>
        <end position="1621"/>
    </location>
</feature>
<evidence type="ECO:0000256" key="1">
    <source>
        <dbReference type="SAM" id="MobiDB-lite"/>
    </source>
</evidence>
<dbReference type="KEGG" id="dfa:DFA_00171"/>
<dbReference type="Pfam" id="PF07555">
    <property type="entry name" value="NAGidase"/>
    <property type="match status" value="1"/>
</dbReference>
<dbReference type="InterPro" id="IPR056993">
    <property type="entry name" value="TRIP4_3rd_dom"/>
</dbReference>
<dbReference type="InterPro" id="IPR011496">
    <property type="entry name" value="O-GlcNAcase_cat"/>
</dbReference>
<gene>
    <name evidence="4" type="ORF">DFA_00171</name>
</gene>
<keyword evidence="5" id="KW-1185">Reference proteome</keyword>
<dbReference type="Pfam" id="PF23134">
    <property type="entry name" value="TRIP4_3rd"/>
    <property type="match status" value="1"/>
</dbReference>
<dbReference type="EMBL" id="GL883014">
    <property type="protein sequence ID" value="EGG19593.1"/>
    <property type="molecule type" value="Genomic_DNA"/>
</dbReference>
<keyword evidence="2" id="KW-0472">Membrane</keyword>
<dbReference type="RefSeq" id="XP_004357887.1">
    <property type="nucleotide sequence ID" value="XM_004357830.1"/>
</dbReference>